<dbReference type="Proteomes" id="UP000659047">
    <property type="component" value="Unassembled WGS sequence"/>
</dbReference>
<dbReference type="AlphaFoldDB" id="A0A8K0V1Z4"/>
<reference evidence="1" key="1">
    <citation type="submission" date="2021-01" db="EMBL/GenBank/DDBJ databases">
        <title>Intestinitalea alba gen. nov., sp. nov., a novel genus of the family Enterobacteriaceae, isolated from the gut of the plastic-eating mealworm Tenebrio molitor L.</title>
        <authorList>
            <person name="Yang Y."/>
        </authorList>
    </citation>
    <scope>NUCLEOTIDE SEQUENCE</scope>
    <source>
        <strain evidence="1">BIT-L3</strain>
    </source>
</reference>
<keyword evidence="2" id="KW-1185">Reference proteome</keyword>
<organism evidence="1 2">
    <name type="scientific">Tenebrionibacter intestinalis</name>
    <dbReference type="NCBI Taxonomy" id="2799638"/>
    <lineage>
        <taxon>Bacteria</taxon>
        <taxon>Pseudomonadati</taxon>
        <taxon>Pseudomonadota</taxon>
        <taxon>Gammaproteobacteria</taxon>
        <taxon>Enterobacterales</taxon>
        <taxon>Enterobacteriaceae</taxon>
        <taxon>Tenebrionibacter/Tenebrionicola group</taxon>
        <taxon>Tenebrionibacter</taxon>
    </lineage>
</organism>
<dbReference type="EMBL" id="JAEPBH010000021">
    <property type="protein sequence ID" value="MBK4715537.1"/>
    <property type="molecule type" value="Genomic_DNA"/>
</dbReference>
<protein>
    <submittedName>
        <fullName evidence="1">Uncharacterized protein</fullName>
    </submittedName>
</protein>
<proteinExistence type="predicted"/>
<gene>
    <name evidence="1" type="ORF">JJB97_09365</name>
</gene>
<evidence type="ECO:0000313" key="2">
    <source>
        <dbReference type="Proteomes" id="UP000659047"/>
    </source>
</evidence>
<accession>A0A8K0V1Z4</accession>
<evidence type="ECO:0000313" key="1">
    <source>
        <dbReference type="EMBL" id="MBK4715537.1"/>
    </source>
</evidence>
<name>A0A8K0V1Z4_9ENTR</name>
<dbReference type="RefSeq" id="WP_238713766.1">
    <property type="nucleotide sequence ID" value="NZ_JAEPBH010000021.1"/>
</dbReference>
<comment type="caution">
    <text evidence="1">The sequence shown here is derived from an EMBL/GenBank/DDBJ whole genome shotgun (WGS) entry which is preliminary data.</text>
</comment>
<sequence>MRELNSVEVNAVSGAGYITDIGAALGESIGKIVEVATGKTGSSSIGQQMGQSIGAIVENAISTISSIFGNLFGRK</sequence>